<evidence type="ECO:0000313" key="2">
    <source>
        <dbReference type="EMBL" id="KAL0349806.1"/>
    </source>
</evidence>
<sequence>MSMPAIATQAMKIPAKASQGKPQTQIQQKRRRSSIDETTTTNPRQNSQIPEAQNRQPNLAVPALARSQGLLNKTNHCKRSHQESKSPQPPIANPCRPLPQQRTHIDKQT</sequence>
<evidence type="ECO:0000256" key="1">
    <source>
        <dbReference type="SAM" id="MobiDB-lite"/>
    </source>
</evidence>
<feature type="compositionally biased region" description="Polar residues" evidence="1">
    <location>
        <begin position="36"/>
        <end position="57"/>
    </location>
</feature>
<proteinExistence type="predicted"/>
<feature type="region of interest" description="Disordered" evidence="1">
    <location>
        <begin position="1"/>
        <end position="109"/>
    </location>
</feature>
<dbReference type="AlphaFoldDB" id="A0AAW2P519"/>
<dbReference type="EMBL" id="JACGWJ010000018">
    <property type="protein sequence ID" value="KAL0349806.1"/>
    <property type="molecule type" value="Genomic_DNA"/>
</dbReference>
<reference evidence="2" key="2">
    <citation type="journal article" date="2024" name="Plant">
        <title>Genomic evolution and insights into agronomic trait innovations of Sesamum species.</title>
        <authorList>
            <person name="Miao H."/>
            <person name="Wang L."/>
            <person name="Qu L."/>
            <person name="Liu H."/>
            <person name="Sun Y."/>
            <person name="Le M."/>
            <person name="Wang Q."/>
            <person name="Wei S."/>
            <person name="Zheng Y."/>
            <person name="Lin W."/>
            <person name="Duan Y."/>
            <person name="Cao H."/>
            <person name="Xiong S."/>
            <person name="Wang X."/>
            <person name="Wei L."/>
            <person name="Li C."/>
            <person name="Ma Q."/>
            <person name="Ju M."/>
            <person name="Zhao R."/>
            <person name="Li G."/>
            <person name="Mu C."/>
            <person name="Tian Q."/>
            <person name="Mei H."/>
            <person name="Zhang T."/>
            <person name="Gao T."/>
            <person name="Zhang H."/>
        </authorList>
    </citation>
    <scope>NUCLEOTIDE SEQUENCE</scope>
    <source>
        <strain evidence="2">G02</strain>
    </source>
</reference>
<organism evidence="2">
    <name type="scientific">Sesamum radiatum</name>
    <name type="common">Black benniseed</name>
    <dbReference type="NCBI Taxonomy" id="300843"/>
    <lineage>
        <taxon>Eukaryota</taxon>
        <taxon>Viridiplantae</taxon>
        <taxon>Streptophyta</taxon>
        <taxon>Embryophyta</taxon>
        <taxon>Tracheophyta</taxon>
        <taxon>Spermatophyta</taxon>
        <taxon>Magnoliopsida</taxon>
        <taxon>eudicotyledons</taxon>
        <taxon>Gunneridae</taxon>
        <taxon>Pentapetalae</taxon>
        <taxon>asterids</taxon>
        <taxon>lamiids</taxon>
        <taxon>Lamiales</taxon>
        <taxon>Pedaliaceae</taxon>
        <taxon>Sesamum</taxon>
    </lineage>
</organism>
<name>A0AAW2P519_SESRA</name>
<accession>A0AAW2P519</accession>
<gene>
    <name evidence="2" type="ORF">Sradi_4129800</name>
</gene>
<comment type="caution">
    <text evidence="2">The sequence shown here is derived from an EMBL/GenBank/DDBJ whole genome shotgun (WGS) entry which is preliminary data.</text>
</comment>
<reference evidence="2" key="1">
    <citation type="submission" date="2020-06" db="EMBL/GenBank/DDBJ databases">
        <authorList>
            <person name="Li T."/>
            <person name="Hu X."/>
            <person name="Zhang T."/>
            <person name="Song X."/>
            <person name="Zhang H."/>
            <person name="Dai N."/>
            <person name="Sheng W."/>
            <person name="Hou X."/>
            <person name="Wei L."/>
        </authorList>
    </citation>
    <scope>NUCLEOTIDE SEQUENCE</scope>
    <source>
        <strain evidence="2">G02</strain>
        <tissue evidence="2">Leaf</tissue>
    </source>
</reference>
<protein>
    <submittedName>
        <fullName evidence="2">Uncharacterized protein</fullName>
    </submittedName>
</protein>